<keyword evidence="6" id="KW-0378">Hydrolase</keyword>
<dbReference type="SUPFAM" id="SSF64438">
    <property type="entry name" value="CNF1/YfiH-like putative cysteine hydrolases"/>
    <property type="match status" value="1"/>
</dbReference>
<dbReference type="EMBL" id="JRNT01000013">
    <property type="protein sequence ID" value="KGF47370.1"/>
    <property type="molecule type" value="Genomic_DNA"/>
</dbReference>
<sequence length="278" mass="30563">MEEVVTEKGTSWYFQHPLAFTPFPLILGSTLRMGGASIAPYESFDLALHVGDDPAHVIENRRSVATYLGVSVERLTCANQVHGLRVARVDESHIGAGALSQETALADCDAMMTNIPSVPLLLFTADCVPLCIYDIKHRAVAVIHAGWKGTIGMLPTITLEAMHESYGTQAADCYVFLGPSIGPTSFEVNEELAHRFMEKAMHHDAIVRYITRPGASNATPHVDLWRFIIHSLVDKGVPINQITKSGIDSMTCDACFSYRREQGRTGRMALFAMLQDEN</sequence>
<dbReference type="GO" id="GO:0005507">
    <property type="term" value="F:copper ion binding"/>
    <property type="evidence" value="ECO:0007669"/>
    <property type="project" value="TreeGrafter"/>
</dbReference>
<reference evidence="12 13" key="1">
    <citation type="submission" date="2014-07" db="EMBL/GenBank/DDBJ databases">
        <authorList>
            <person name="McCorrison J."/>
            <person name="Sanka R."/>
            <person name="Torralba M."/>
            <person name="Gillis M."/>
            <person name="Haft D.H."/>
            <person name="Methe B."/>
            <person name="Sutton G."/>
            <person name="Nelson K.E."/>
        </authorList>
    </citation>
    <scope>NUCLEOTIDE SEQUENCE [LARGE SCALE GENOMIC DNA]</scope>
    <source>
        <strain evidence="12 13">DNF00314</strain>
    </source>
</reference>
<comment type="catalytic activity">
    <reaction evidence="10">
        <text>S-methyl-5'-thioadenosine + phosphate = 5-(methylsulfanyl)-alpha-D-ribose 1-phosphate + adenine</text>
        <dbReference type="Rhea" id="RHEA:11852"/>
        <dbReference type="ChEBI" id="CHEBI:16708"/>
        <dbReference type="ChEBI" id="CHEBI:17509"/>
        <dbReference type="ChEBI" id="CHEBI:43474"/>
        <dbReference type="ChEBI" id="CHEBI:58533"/>
        <dbReference type="EC" id="2.4.2.28"/>
    </reaction>
    <physiologicalReaction direction="left-to-right" evidence="10">
        <dbReference type="Rhea" id="RHEA:11853"/>
    </physiologicalReaction>
</comment>
<dbReference type="InterPro" id="IPR038371">
    <property type="entry name" value="Cu_polyphenol_OxRdtase_sf"/>
</dbReference>
<evidence type="ECO:0000256" key="2">
    <source>
        <dbReference type="ARBA" id="ARBA00003215"/>
    </source>
</evidence>
<evidence type="ECO:0000256" key="5">
    <source>
        <dbReference type="ARBA" id="ARBA00022723"/>
    </source>
</evidence>
<comment type="caution">
    <text evidence="12">The sequence shown here is derived from an EMBL/GenBank/DDBJ whole genome shotgun (WGS) entry which is preliminary data.</text>
</comment>
<organism evidence="12 13">
    <name type="scientific">Veillonella montpellierensis DNF00314</name>
    <dbReference type="NCBI Taxonomy" id="1401067"/>
    <lineage>
        <taxon>Bacteria</taxon>
        <taxon>Bacillati</taxon>
        <taxon>Bacillota</taxon>
        <taxon>Negativicutes</taxon>
        <taxon>Veillonellales</taxon>
        <taxon>Veillonellaceae</taxon>
        <taxon>Veillonella</taxon>
    </lineage>
</organism>
<comment type="function">
    <text evidence="2">Purine nucleoside enzyme that catalyzes the phosphorolysis of adenosine and inosine nucleosides, yielding D-ribose 1-phosphate and the respective free bases, adenine and hypoxanthine. Also catalyzes the phosphorolysis of S-methyl-5'-thioadenosine into adenine and S-methyl-5-thio-alpha-D-ribose 1-phosphate. Also has adenosine deaminase activity.</text>
</comment>
<comment type="catalytic activity">
    <reaction evidence="1">
        <text>inosine + phosphate = alpha-D-ribose 1-phosphate + hypoxanthine</text>
        <dbReference type="Rhea" id="RHEA:27646"/>
        <dbReference type="ChEBI" id="CHEBI:17368"/>
        <dbReference type="ChEBI" id="CHEBI:17596"/>
        <dbReference type="ChEBI" id="CHEBI:43474"/>
        <dbReference type="ChEBI" id="CHEBI:57720"/>
        <dbReference type="EC" id="2.4.2.1"/>
    </reaction>
    <physiologicalReaction direction="left-to-right" evidence="1">
        <dbReference type="Rhea" id="RHEA:27647"/>
    </physiologicalReaction>
</comment>
<name>A0A096AKP2_9FIRM</name>
<evidence type="ECO:0000256" key="11">
    <source>
        <dbReference type="RuleBase" id="RU361274"/>
    </source>
</evidence>
<protein>
    <recommendedName>
        <fullName evidence="11">Purine nucleoside phosphorylase</fullName>
    </recommendedName>
</protein>
<evidence type="ECO:0000256" key="4">
    <source>
        <dbReference type="ARBA" id="ARBA00022679"/>
    </source>
</evidence>
<dbReference type="CDD" id="cd16833">
    <property type="entry name" value="YfiH"/>
    <property type="match status" value="1"/>
</dbReference>
<evidence type="ECO:0000256" key="8">
    <source>
        <dbReference type="ARBA" id="ARBA00047989"/>
    </source>
</evidence>
<evidence type="ECO:0000256" key="1">
    <source>
        <dbReference type="ARBA" id="ARBA00000553"/>
    </source>
</evidence>
<dbReference type="eggNOG" id="COG1496">
    <property type="taxonomic scope" value="Bacteria"/>
</dbReference>
<evidence type="ECO:0000313" key="13">
    <source>
        <dbReference type="Proteomes" id="UP000029628"/>
    </source>
</evidence>
<evidence type="ECO:0000313" key="12">
    <source>
        <dbReference type="EMBL" id="KGF47370.1"/>
    </source>
</evidence>
<evidence type="ECO:0000256" key="7">
    <source>
        <dbReference type="ARBA" id="ARBA00022833"/>
    </source>
</evidence>
<dbReference type="InterPro" id="IPR011324">
    <property type="entry name" value="Cytotoxic_necrot_fac-like_cat"/>
</dbReference>
<dbReference type="Gene3D" id="3.60.140.10">
    <property type="entry name" value="CNF1/YfiH-like putative cysteine hydrolases"/>
    <property type="match status" value="1"/>
</dbReference>
<comment type="similarity">
    <text evidence="3 11">Belongs to the purine nucleoside phosphorylase YfiH/LACC1 family.</text>
</comment>
<dbReference type="Pfam" id="PF02578">
    <property type="entry name" value="Cu-oxidase_4"/>
    <property type="match status" value="1"/>
</dbReference>
<dbReference type="GO" id="GO:0016787">
    <property type="term" value="F:hydrolase activity"/>
    <property type="evidence" value="ECO:0007669"/>
    <property type="project" value="UniProtKB-KW"/>
</dbReference>
<dbReference type="PANTHER" id="PTHR30616">
    <property type="entry name" value="UNCHARACTERIZED PROTEIN YFIH"/>
    <property type="match status" value="1"/>
</dbReference>
<dbReference type="NCBIfam" id="TIGR00726">
    <property type="entry name" value="peptidoglycan editing factor PgeF"/>
    <property type="match status" value="1"/>
</dbReference>
<accession>A0A096AKP2</accession>
<evidence type="ECO:0000256" key="10">
    <source>
        <dbReference type="ARBA" id="ARBA00049893"/>
    </source>
</evidence>
<evidence type="ECO:0000256" key="6">
    <source>
        <dbReference type="ARBA" id="ARBA00022801"/>
    </source>
</evidence>
<keyword evidence="13" id="KW-1185">Reference proteome</keyword>
<dbReference type="PANTHER" id="PTHR30616:SF2">
    <property type="entry name" value="PURINE NUCLEOSIDE PHOSPHORYLASE LACC1"/>
    <property type="match status" value="1"/>
</dbReference>
<dbReference type="InterPro" id="IPR003730">
    <property type="entry name" value="Cu_polyphenol_OxRdtase"/>
</dbReference>
<keyword evidence="5" id="KW-0479">Metal-binding</keyword>
<evidence type="ECO:0000256" key="9">
    <source>
        <dbReference type="ARBA" id="ARBA00048968"/>
    </source>
</evidence>
<proteinExistence type="inferred from homology"/>
<dbReference type="AlphaFoldDB" id="A0A096AKP2"/>
<keyword evidence="7" id="KW-0862">Zinc</keyword>
<comment type="catalytic activity">
    <reaction evidence="8">
        <text>adenosine + H2O + H(+) = inosine + NH4(+)</text>
        <dbReference type="Rhea" id="RHEA:24408"/>
        <dbReference type="ChEBI" id="CHEBI:15377"/>
        <dbReference type="ChEBI" id="CHEBI:15378"/>
        <dbReference type="ChEBI" id="CHEBI:16335"/>
        <dbReference type="ChEBI" id="CHEBI:17596"/>
        <dbReference type="ChEBI" id="CHEBI:28938"/>
        <dbReference type="EC" id="3.5.4.4"/>
    </reaction>
    <physiologicalReaction direction="left-to-right" evidence="8">
        <dbReference type="Rhea" id="RHEA:24409"/>
    </physiologicalReaction>
</comment>
<dbReference type="Proteomes" id="UP000029628">
    <property type="component" value="Unassembled WGS sequence"/>
</dbReference>
<evidence type="ECO:0000256" key="3">
    <source>
        <dbReference type="ARBA" id="ARBA00007353"/>
    </source>
</evidence>
<comment type="catalytic activity">
    <reaction evidence="9">
        <text>adenosine + phosphate = alpha-D-ribose 1-phosphate + adenine</text>
        <dbReference type="Rhea" id="RHEA:27642"/>
        <dbReference type="ChEBI" id="CHEBI:16335"/>
        <dbReference type="ChEBI" id="CHEBI:16708"/>
        <dbReference type="ChEBI" id="CHEBI:43474"/>
        <dbReference type="ChEBI" id="CHEBI:57720"/>
        <dbReference type="EC" id="2.4.2.1"/>
    </reaction>
    <physiologicalReaction direction="left-to-right" evidence="9">
        <dbReference type="Rhea" id="RHEA:27643"/>
    </physiologicalReaction>
</comment>
<keyword evidence="4" id="KW-0808">Transferase</keyword>
<gene>
    <name evidence="12" type="ORF">HMPREF0872_05175</name>
</gene>
<dbReference type="GO" id="GO:0017061">
    <property type="term" value="F:S-methyl-5-thioadenosine phosphorylase activity"/>
    <property type="evidence" value="ECO:0007669"/>
    <property type="project" value="UniProtKB-EC"/>
</dbReference>